<reference evidence="3" key="1">
    <citation type="submission" date="2017-03" db="EMBL/GenBank/DDBJ databases">
        <title>Phytopthora megakarya and P. palmivora, two closely related causual agents of cacao black pod achieved similar genome size and gene model numbers by different mechanisms.</title>
        <authorList>
            <person name="Ali S."/>
            <person name="Shao J."/>
            <person name="Larry D.J."/>
            <person name="Kronmiller B."/>
            <person name="Shen D."/>
            <person name="Strem M.D."/>
            <person name="Melnick R.L."/>
            <person name="Guiltinan M.J."/>
            <person name="Tyler B.M."/>
            <person name="Meinhardt L.W."/>
            <person name="Bailey B.A."/>
        </authorList>
    </citation>
    <scope>NUCLEOTIDE SEQUENCE [LARGE SCALE GENOMIC DNA]</scope>
    <source>
        <strain evidence="3">zdho120</strain>
    </source>
</reference>
<dbReference type="AlphaFoldDB" id="A0A225UMP9"/>
<gene>
    <name evidence="2" type="ORF">PHMEG_00036027</name>
</gene>
<accession>A0A225UMP9</accession>
<evidence type="ECO:0000313" key="2">
    <source>
        <dbReference type="EMBL" id="OWY94285.1"/>
    </source>
</evidence>
<dbReference type="Proteomes" id="UP000198211">
    <property type="component" value="Unassembled WGS sequence"/>
</dbReference>
<organism evidence="2 3">
    <name type="scientific">Phytophthora megakarya</name>
    <dbReference type="NCBI Taxonomy" id="4795"/>
    <lineage>
        <taxon>Eukaryota</taxon>
        <taxon>Sar</taxon>
        <taxon>Stramenopiles</taxon>
        <taxon>Oomycota</taxon>
        <taxon>Peronosporomycetes</taxon>
        <taxon>Peronosporales</taxon>
        <taxon>Peronosporaceae</taxon>
        <taxon>Phytophthora</taxon>
    </lineage>
</organism>
<dbReference type="EMBL" id="NBNE01014620">
    <property type="protein sequence ID" value="OWY94285.1"/>
    <property type="molecule type" value="Genomic_DNA"/>
</dbReference>
<sequence>METVVVNTHENAQWQAKSEGCKKKLKELKQKRKRKTNDKTQGTHLSGEEMSKAAKELADDFNAAENGLLATQKEIGLARGWIEINIIEAKRILDTDVTDEEVKQTLYDAIADQTSRILRERMLLVQLMTETDRALLSDLEAWATQLSSKIPSKDAKAESQRKAAEQNKLLRKRSEFQTQLETLDPDDADFARLQRRYERDIAKVDAKLSLVSENKPTQLLERCGRHIIASSTKNVISLVAGTNGEIIFYRPSGTKAARQVNFQTQLERNRWNHVVFAAGAKELSLFLNG</sequence>
<comment type="caution">
    <text evidence="2">The sequence shown here is derived from an EMBL/GenBank/DDBJ whole genome shotgun (WGS) entry which is preliminary data.</text>
</comment>
<dbReference type="STRING" id="4795.A0A225UMP9"/>
<evidence type="ECO:0000313" key="3">
    <source>
        <dbReference type="Proteomes" id="UP000198211"/>
    </source>
</evidence>
<dbReference type="OrthoDB" id="193703at2759"/>
<feature type="non-terminal residue" evidence="2">
    <location>
        <position position="289"/>
    </location>
</feature>
<evidence type="ECO:0000256" key="1">
    <source>
        <dbReference type="SAM" id="MobiDB-lite"/>
    </source>
</evidence>
<protein>
    <submittedName>
        <fullName evidence="2">Uncharacterized protein</fullName>
    </submittedName>
</protein>
<keyword evidence="3" id="KW-1185">Reference proteome</keyword>
<feature type="region of interest" description="Disordered" evidence="1">
    <location>
        <begin position="28"/>
        <end position="49"/>
    </location>
</feature>
<name>A0A225UMP9_9STRA</name>
<proteinExistence type="predicted"/>
<dbReference type="Pfam" id="PF13385">
    <property type="entry name" value="Laminin_G_3"/>
    <property type="match status" value="1"/>
</dbReference>